<evidence type="ECO:0000313" key="4">
    <source>
        <dbReference type="Proteomes" id="UP000501069"/>
    </source>
</evidence>
<accession>A0A829WGS8</accession>
<reference evidence="1 3" key="1">
    <citation type="submission" date="2019-06" db="EMBL/GenBank/DDBJ databases">
        <title>Draft genome sequence of [Clostridium] clostridioforme NBRC 113352.</title>
        <authorList>
            <person name="Miura T."/>
            <person name="Furukawa M."/>
            <person name="Shimamura M."/>
            <person name="Ohyama Y."/>
            <person name="Yamazoe A."/>
            <person name="Kawasaki H."/>
        </authorList>
    </citation>
    <scope>NUCLEOTIDE SEQUENCE [LARGE SCALE GENOMIC DNA]</scope>
    <source>
        <strain evidence="1 3">NBRC 113352</strain>
    </source>
</reference>
<dbReference type="AlphaFoldDB" id="A0A829WGS8"/>
<gene>
    <name evidence="1" type="ORF">Ccl03g_37560</name>
    <name evidence="2" type="ORF">FOC47_24420</name>
</gene>
<dbReference type="RefSeq" id="WP_157135192.1">
    <property type="nucleotide sequence ID" value="NZ_BJLB01000001.1"/>
</dbReference>
<name>A0A829WGS8_9FIRM</name>
<dbReference type="EMBL" id="CP050964">
    <property type="protein sequence ID" value="QIX89103.1"/>
    <property type="molecule type" value="Genomic_DNA"/>
</dbReference>
<evidence type="ECO:0000313" key="1">
    <source>
        <dbReference type="EMBL" id="GEA38043.1"/>
    </source>
</evidence>
<organism evidence="1 3">
    <name type="scientific">Enterocloster clostridioformis</name>
    <dbReference type="NCBI Taxonomy" id="1531"/>
    <lineage>
        <taxon>Bacteria</taxon>
        <taxon>Bacillati</taxon>
        <taxon>Bacillota</taxon>
        <taxon>Clostridia</taxon>
        <taxon>Lachnospirales</taxon>
        <taxon>Lachnospiraceae</taxon>
        <taxon>Enterocloster</taxon>
    </lineage>
</organism>
<sequence>MRVIFSNHAKFVRVPQPASLSLYFNSGTRGQEGAVTMVIFKLNRSV</sequence>
<reference evidence="2 4" key="2">
    <citation type="submission" date="2019-11" db="EMBL/GenBank/DDBJ databases">
        <title>FDA dAtabase for Regulatory Grade micrObial Sequences (FDA-ARGOS): Supporting development and validation of Infectious Disease Dx tests.</title>
        <authorList>
            <person name="Turner S."/>
            <person name="Byrd R."/>
            <person name="Tallon L."/>
            <person name="Sadzewicz L."/>
            <person name="Vavikolanu K."/>
            <person name="Mehta A."/>
            <person name="Aluvathingal J."/>
            <person name="Nadendla S."/>
            <person name="Myers T."/>
            <person name="Yan Y."/>
            <person name="Sichtig H."/>
        </authorList>
    </citation>
    <scope>NUCLEOTIDE SEQUENCE [LARGE SCALE GENOMIC DNA]</scope>
    <source>
        <strain evidence="2 4">FDAARGOS_739</strain>
    </source>
</reference>
<dbReference type="EMBL" id="BJLB01000001">
    <property type="protein sequence ID" value="GEA38043.1"/>
    <property type="molecule type" value="Genomic_DNA"/>
</dbReference>
<proteinExistence type="predicted"/>
<dbReference type="Proteomes" id="UP000315200">
    <property type="component" value="Unassembled WGS sequence"/>
</dbReference>
<dbReference type="Proteomes" id="UP000501069">
    <property type="component" value="Chromosome"/>
</dbReference>
<dbReference type="GeneID" id="57964343"/>
<protein>
    <submittedName>
        <fullName evidence="1">Uncharacterized protein</fullName>
    </submittedName>
</protein>
<evidence type="ECO:0000313" key="2">
    <source>
        <dbReference type="EMBL" id="QIX89103.1"/>
    </source>
</evidence>
<evidence type="ECO:0000313" key="3">
    <source>
        <dbReference type="Proteomes" id="UP000315200"/>
    </source>
</evidence>